<sequence>MRFVWAGLLRRGTARKERGGGMKSIRKALGMGSAAETANDQDAEGGPPAAATAAVPDQAAATANADATVDTKDEGVAEEAAAGASAANVDGDGFAEEEETPMVANEREAGTAAFANDTLAKASGTSAGALDGAVGELDSDVDVDKDGEVAGTELNPAEAVVVGSLVVSPKASVAKASQPSQGYHNYLADNMDDLHHRGGVMHGSSIHSLGFTEDANPRFRPTMEDGHVIADAFRGIESEGFFAVYDGHGGRQAVELVNKHLHGLFAEQISKCGEISGNSLPRVFYEAYTMTDKILAQHKCHYVGTTAVTSFITQEAPGVRCVYTANAGDARAVLCCGPTSKRVSYDHKASDTAELQRVSNGGGFVAAKRVNGVLSVSRALGDHAMKDVVICAPHVTRELVDQPNTYLVLACDGLWDVMNDDEVAKQIHEYHTVKNYDVQQISKRLVRQALERGSTDNISVMVIRILDMEERIEQLTQFLIAYGHVPLSRAPAAGSSDIESTAQPRRCASVAGACSDAQVNEWIRGWKERDITASVPKITCWSTEFVDLDDDNMSEPIEDFELTPLQSSQTPSPPPHSDILNSTAASAATDKAGQRATGEWIQDAQGQYVNLDDIEFDLDTLEVPGSLTNRRVSLFS</sequence>
<dbReference type="InterPro" id="IPR001932">
    <property type="entry name" value="PPM-type_phosphatase-like_dom"/>
</dbReference>
<evidence type="ECO:0000256" key="4">
    <source>
        <dbReference type="RuleBase" id="RU003465"/>
    </source>
</evidence>
<dbReference type="CDD" id="cd00143">
    <property type="entry name" value="PP2Cc"/>
    <property type="match status" value="1"/>
</dbReference>
<dbReference type="SUPFAM" id="SSF81606">
    <property type="entry name" value="PP2C-like"/>
    <property type="match status" value="1"/>
</dbReference>
<evidence type="ECO:0000256" key="3">
    <source>
        <dbReference type="ARBA" id="ARBA00022912"/>
    </source>
</evidence>
<feature type="domain" description="PPM-type phosphatase" evidence="6">
    <location>
        <begin position="208"/>
        <end position="465"/>
    </location>
</feature>
<dbReference type="SMART" id="SM00332">
    <property type="entry name" value="PP2Cc"/>
    <property type="match status" value="1"/>
</dbReference>
<dbReference type="GO" id="GO:0046872">
    <property type="term" value="F:metal ion binding"/>
    <property type="evidence" value="ECO:0007669"/>
    <property type="project" value="UniProtKB-KW"/>
</dbReference>
<dbReference type="AlphaFoldDB" id="A0A5J4YLA4"/>
<evidence type="ECO:0000313" key="7">
    <source>
        <dbReference type="EMBL" id="KAA8492206.1"/>
    </source>
</evidence>
<dbReference type="PANTHER" id="PTHR47992">
    <property type="entry name" value="PROTEIN PHOSPHATASE"/>
    <property type="match status" value="1"/>
</dbReference>
<dbReference type="InterPro" id="IPR000222">
    <property type="entry name" value="PP2C_BS"/>
</dbReference>
<comment type="similarity">
    <text evidence="4">Belongs to the PP2C family.</text>
</comment>
<evidence type="ECO:0000256" key="5">
    <source>
        <dbReference type="SAM" id="MobiDB-lite"/>
    </source>
</evidence>
<keyword evidence="2 4" id="KW-0378">Hydrolase</keyword>
<protein>
    <submittedName>
        <fullName evidence="7">Protein phosphatase 2C-like 1</fullName>
    </submittedName>
</protein>
<comment type="caution">
    <text evidence="7">The sequence shown here is derived from an EMBL/GenBank/DDBJ whole genome shotgun (WGS) entry which is preliminary data.</text>
</comment>
<dbReference type="EMBL" id="VRMN01000010">
    <property type="protein sequence ID" value="KAA8492206.1"/>
    <property type="molecule type" value="Genomic_DNA"/>
</dbReference>
<keyword evidence="1" id="KW-0479">Metal-binding</keyword>
<dbReference type="Pfam" id="PF00481">
    <property type="entry name" value="PP2C"/>
    <property type="match status" value="1"/>
</dbReference>
<dbReference type="InterPro" id="IPR036457">
    <property type="entry name" value="PPM-type-like_dom_sf"/>
</dbReference>
<evidence type="ECO:0000256" key="2">
    <source>
        <dbReference type="ARBA" id="ARBA00022801"/>
    </source>
</evidence>
<keyword evidence="8" id="KW-1185">Reference proteome</keyword>
<dbReference type="OrthoDB" id="10264738at2759"/>
<dbReference type="Proteomes" id="UP000324585">
    <property type="component" value="Unassembled WGS sequence"/>
</dbReference>
<dbReference type="GO" id="GO:0004722">
    <property type="term" value="F:protein serine/threonine phosphatase activity"/>
    <property type="evidence" value="ECO:0007669"/>
    <property type="project" value="InterPro"/>
</dbReference>
<dbReference type="InterPro" id="IPR015655">
    <property type="entry name" value="PP2C"/>
</dbReference>
<accession>A0A5J4YLA4</accession>
<feature type="region of interest" description="Disordered" evidence="5">
    <location>
        <begin position="564"/>
        <end position="596"/>
    </location>
</feature>
<reference evidence="8" key="1">
    <citation type="journal article" date="2019" name="Nat. Commun.">
        <title>Expansion of phycobilisome linker gene families in mesophilic red algae.</title>
        <authorList>
            <person name="Lee J."/>
            <person name="Kim D."/>
            <person name="Bhattacharya D."/>
            <person name="Yoon H.S."/>
        </authorList>
    </citation>
    <scope>NUCLEOTIDE SEQUENCE [LARGE SCALE GENOMIC DNA]</scope>
    <source>
        <strain evidence="8">CCMP 1328</strain>
    </source>
</reference>
<keyword evidence="3 4" id="KW-0904">Protein phosphatase</keyword>
<feature type="region of interest" description="Disordered" evidence="5">
    <location>
        <begin position="29"/>
        <end position="51"/>
    </location>
</feature>
<evidence type="ECO:0000256" key="1">
    <source>
        <dbReference type="ARBA" id="ARBA00022723"/>
    </source>
</evidence>
<dbReference type="PROSITE" id="PS01032">
    <property type="entry name" value="PPM_1"/>
    <property type="match status" value="1"/>
</dbReference>
<dbReference type="Gene3D" id="3.60.40.10">
    <property type="entry name" value="PPM-type phosphatase domain"/>
    <property type="match status" value="1"/>
</dbReference>
<evidence type="ECO:0000313" key="8">
    <source>
        <dbReference type="Proteomes" id="UP000324585"/>
    </source>
</evidence>
<dbReference type="PROSITE" id="PS51746">
    <property type="entry name" value="PPM_2"/>
    <property type="match status" value="1"/>
</dbReference>
<gene>
    <name evidence="7" type="ORF">FVE85_3644</name>
</gene>
<evidence type="ECO:0000259" key="6">
    <source>
        <dbReference type="PROSITE" id="PS51746"/>
    </source>
</evidence>
<proteinExistence type="inferred from homology"/>
<name>A0A5J4YLA4_PORPP</name>
<organism evidence="7 8">
    <name type="scientific">Porphyridium purpureum</name>
    <name type="common">Red alga</name>
    <name type="synonym">Porphyridium cruentum</name>
    <dbReference type="NCBI Taxonomy" id="35688"/>
    <lineage>
        <taxon>Eukaryota</taxon>
        <taxon>Rhodophyta</taxon>
        <taxon>Bangiophyceae</taxon>
        <taxon>Porphyridiales</taxon>
        <taxon>Porphyridiaceae</taxon>
        <taxon>Porphyridium</taxon>
    </lineage>
</organism>